<gene>
    <name evidence="3" type="ORF">PLOB_00007447</name>
</gene>
<organism evidence="3 4">
    <name type="scientific">Porites lobata</name>
    <dbReference type="NCBI Taxonomy" id="104759"/>
    <lineage>
        <taxon>Eukaryota</taxon>
        <taxon>Metazoa</taxon>
        <taxon>Cnidaria</taxon>
        <taxon>Anthozoa</taxon>
        <taxon>Hexacorallia</taxon>
        <taxon>Scleractinia</taxon>
        <taxon>Fungiina</taxon>
        <taxon>Poritidae</taxon>
        <taxon>Porites</taxon>
    </lineage>
</organism>
<proteinExistence type="predicted"/>
<dbReference type="InterPro" id="IPR020845">
    <property type="entry name" value="AMP-binding_CS"/>
</dbReference>
<comment type="caution">
    <text evidence="3">The sequence shown here is derived from an EMBL/GenBank/DDBJ whole genome shotgun (WGS) entry which is preliminary data.</text>
</comment>
<dbReference type="Gene3D" id="3.40.50.12780">
    <property type="entry name" value="N-terminal domain of ligase-like"/>
    <property type="match status" value="2"/>
</dbReference>
<feature type="domain" description="AMP-dependent synthetase/ligase" evidence="1">
    <location>
        <begin position="865"/>
        <end position="1191"/>
    </location>
</feature>
<dbReference type="InterPro" id="IPR045851">
    <property type="entry name" value="AMP-bd_C_sf"/>
</dbReference>
<evidence type="ECO:0000259" key="2">
    <source>
        <dbReference type="Pfam" id="PF13193"/>
    </source>
</evidence>
<accession>A0ABN8QKB2</accession>
<sequence>MTETSGTTHFRSPDKETVPGSVGVLLSNLECKIIDPDTGDILGPNQDGEMCFRGPTVMKGYLDNPEATAQAIDSDGWLHTGDIAHYDEDEFFFIVDRIKELIKYKGFQVPPAEVEKVLTAHPNIDDAAVIGVPDPEAGEVPKAFVVRRGEVTADEIMEFLSSRVAPHKKLRGGVEFVDQIPKSASGKILRRVLRNKQNENAVGNSQIEVNERVGKSIIFNKYFKGKGECSCHTMAIIRSKWPDINIPENLSLTEFVFKNFDIYGNRPAIIDAFSGRFITFAELKDKTRRFSSALAKRGFKKGDVMAMYLPNVIEYPIIFHSAANLGGVVTTLNPQCTREELCRFLKISRANFLVTSPDLAQKAFNSGVLEKVCSVFVIGQSENFESVSSLLADDGTAFPKDVKINPREDVVTLLFSSGTTGASKGVMLTHYNLIAQCRIIYGDFNPLEDTGTVINVLPLFHVYGLSVICWSRLHAGRKIVLLRRFDPKVFLQAIQDYKVTDAVLVPPLVLFLVNNPLVHKFALSSLKHVVSAAAPLAKKLEESVKKRIASIETVRQGFGMTELSGGSHVVKDKLVPGSVGVLLPNLECKIIDPDTGKILGPNQDGEMCIRGPTVMKGYLDNPEATAQTIDSKGWLHTGDIARYDEDGHFFIVGRIKELIKYKGFQVPPVELESLLMTHPNIDDAAVVGVPDLEAGELPKAYVVRRGNVTSREIMEFVAKKVQPQKKLRGGVEFVSAIPKSSTGKILRRVLRKNENSKTICMVWRLIVCFVLFSYIIQSKAGYCVQCDFTNLSRIKEQCTDSPPMAVILNPLSPKSQINRTSLLLIMGITIHFWSGNILKVFISGQSGMSSGNSMTMCFVNCPISGCHYTFKQLKTLTTNFASALVKRGLKKGDVLGIYLPNIAQYPIVYYGSLFLGITVTTVNPQYGVQELVYQLRDCSAKYLITDRERLANAQRAGLQVGISAIFTMEEVKGFESFQDLVQDDGSKLPRNYASINPKDDVAILLYSSGTTGLPKGCMLTHYNLVALACIFDEFAWPERSVVLTVLPLFHGYSQSIMMGFCLWKGCELVVAVLPIVPPLVLFLAKHPLVDSYKLDTLEDVLCGGAPVGEELLGALRKRFPHIKHVRQGYGLTECVAGTHISPLYGGKPESCGVLLPNLECKIINQETRAILGPHQDGEICIRGPTVMKGYLNKPEATARTIDREGWLHTGDAGHYDEHGYFYIVDRIKELIKYKGFQVPPAELEALLITHPNIDDVAVIGVPDLVAGELPKAFVVRRGDVSYDDIVKFVEERVAPHKKLRGGVEFIDQIPKSPSGKILRRILRSRNSQGGTRSKL</sequence>
<dbReference type="PANTHER" id="PTHR24096">
    <property type="entry name" value="LONG-CHAIN-FATTY-ACID--COA LIGASE"/>
    <property type="match status" value="1"/>
</dbReference>
<dbReference type="SUPFAM" id="SSF56801">
    <property type="entry name" value="Acetyl-CoA synthetase-like"/>
    <property type="match status" value="3"/>
</dbReference>
<dbReference type="InterPro" id="IPR025110">
    <property type="entry name" value="AMP-bd_C"/>
</dbReference>
<feature type="domain" description="AMP-binding enzyme C-terminal" evidence="2">
    <location>
        <begin position="113"/>
        <end position="187"/>
    </location>
</feature>
<dbReference type="PANTHER" id="PTHR24096:SF422">
    <property type="entry name" value="BCDNA.GH02901"/>
    <property type="match status" value="1"/>
</dbReference>
<dbReference type="Pfam" id="PF13193">
    <property type="entry name" value="AMP-binding_C"/>
    <property type="match status" value="3"/>
</dbReference>
<dbReference type="InterPro" id="IPR042099">
    <property type="entry name" value="ANL_N_sf"/>
</dbReference>
<reference evidence="3 4" key="1">
    <citation type="submission" date="2022-05" db="EMBL/GenBank/DDBJ databases">
        <authorList>
            <consortium name="Genoscope - CEA"/>
            <person name="William W."/>
        </authorList>
    </citation>
    <scope>NUCLEOTIDE SEQUENCE [LARGE SCALE GENOMIC DNA]</scope>
</reference>
<dbReference type="Gene3D" id="2.30.38.10">
    <property type="entry name" value="Luciferase, Domain 3"/>
    <property type="match status" value="1"/>
</dbReference>
<evidence type="ECO:0000313" key="4">
    <source>
        <dbReference type="Proteomes" id="UP001159405"/>
    </source>
</evidence>
<dbReference type="PROSITE" id="PS00455">
    <property type="entry name" value="AMP_BINDING"/>
    <property type="match status" value="2"/>
</dbReference>
<feature type="domain" description="AMP-binding enzyme C-terminal" evidence="2">
    <location>
        <begin position="670"/>
        <end position="744"/>
    </location>
</feature>
<dbReference type="Proteomes" id="UP001159405">
    <property type="component" value="Unassembled WGS sequence"/>
</dbReference>
<feature type="domain" description="AMP-dependent synthetase/ligase" evidence="1">
    <location>
        <begin position="1"/>
        <end position="62"/>
    </location>
</feature>
<dbReference type="CDD" id="cd05911">
    <property type="entry name" value="Firefly_Luc_like"/>
    <property type="match status" value="1"/>
</dbReference>
<evidence type="ECO:0000259" key="1">
    <source>
        <dbReference type="Pfam" id="PF00501"/>
    </source>
</evidence>
<feature type="domain" description="AMP-dependent synthetase/ligase" evidence="1">
    <location>
        <begin position="263"/>
        <end position="619"/>
    </location>
</feature>
<dbReference type="EMBL" id="CALNXK010000135">
    <property type="protein sequence ID" value="CAH3166032.1"/>
    <property type="molecule type" value="Genomic_DNA"/>
</dbReference>
<dbReference type="Gene3D" id="3.40.50.980">
    <property type="match status" value="2"/>
</dbReference>
<keyword evidence="4" id="KW-1185">Reference proteome</keyword>
<dbReference type="Gene3D" id="3.30.300.30">
    <property type="match status" value="3"/>
</dbReference>
<dbReference type="InterPro" id="IPR000873">
    <property type="entry name" value="AMP-dep_synth/lig_dom"/>
</dbReference>
<dbReference type="Pfam" id="PF00501">
    <property type="entry name" value="AMP-binding"/>
    <property type="match status" value="3"/>
</dbReference>
<protein>
    <submittedName>
        <fullName evidence="3">Uncharacterized protein</fullName>
    </submittedName>
</protein>
<evidence type="ECO:0000313" key="3">
    <source>
        <dbReference type="EMBL" id="CAH3166032.1"/>
    </source>
</evidence>
<name>A0ABN8QKB2_9CNID</name>
<feature type="domain" description="AMP-binding enzyme C-terminal" evidence="2">
    <location>
        <begin position="1242"/>
        <end position="1316"/>
    </location>
</feature>